<feature type="compositionally biased region" description="Polar residues" evidence="1">
    <location>
        <begin position="82"/>
        <end position="102"/>
    </location>
</feature>
<dbReference type="EMBL" id="ANIN01000002">
    <property type="protein sequence ID" value="ELA08429.1"/>
    <property type="molecule type" value="Genomic_DNA"/>
</dbReference>
<comment type="caution">
    <text evidence="2">The sequence shown here is derived from an EMBL/GenBank/DDBJ whole genome shotgun (WGS) entry which is preliminary data.</text>
</comment>
<proteinExistence type="predicted"/>
<dbReference type="PATRIC" id="fig|1230338.3.peg.1644"/>
<reference evidence="2 3" key="1">
    <citation type="journal article" date="2013" name="Genome Announc.">
        <title>Genome Sequence of Moraxella macacae 0408225, a Novel Bacterial Species Isolated from a Cynomolgus Macaque with Epistaxis.</title>
        <authorList>
            <person name="Ladner J.T."/>
            <person name="Whitehouse C.A."/>
            <person name="Koroleva G.I."/>
            <person name="Palacios G.F."/>
        </authorList>
    </citation>
    <scope>NUCLEOTIDE SEQUENCE [LARGE SCALE GENOMIC DNA]</scope>
    <source>
        <strain evidence="2 3">0408225</strain>
    </source>
</reference>
<sequence>MKNLLIAITLSTLTVMSSHAEWRGREPCSGKKGGIESCTTDGKFLCQDGSISASKRTCGGDGIKSTTSTKPSEDVKKDAKKAQSTQQSKNQATTQKTNKPSL</sequence>
<dbReference type="AlphaFoldDB" id="L2F5T8"/>
<feature type="region of interest" description="Disordered" evidence="1">
    <location>
        <begin position="56"/>
        <end position="102"/>
    </location>
</feature>
<evidence type="ECO:0000256" key="1">
    <source>
        <dbReference type="SAM" id="MobiDB-lite"/>
    </source>
</evidence>
<feature type="compositionally biased region" description="Basic and acidic residues" evidence="1">
    <location>
        <begin position="71"/>
        <end position="81"/>
    </location>
</feature>
<dbReference type="RefSeq" id="WP_009501987.1">
    <property type="nucleotide sequence ID" value="NZ_ANIN01000002.1"/>
</dbReference>
<protein>
    <submittedName>
        <fullName evidence="2">Uncharacterized protein</fullName>
    </submittedName>
</protein>
<evidence type="ECO:0000313" key="2">
    <source>
        <dbReference type="EMBL" id="ELA08429.1"/>
    </source>
</evidence>
<organism evidence="2 3">
    <name type="scientific">Moraxella macacae 0408225</name>
    <dbReference type="NCBI Taxonomy" id="1230338"/>
    <lineage>
        <taxon>Bacteria</taxon>
        <taxon>Pseudomonadati</taxon>
        <taxon>Pseudomonadota</taxon>
        <taxon>Gammaproteobacteria</taxon>
        <taxon>Moraxellales</taxon>
        <taxon>Moraxellaceae</taxon>
        <taxon>Moraxella</taxon>
    </lineage>
</organism>
<name>L2F5T8_9GAMM</name>
<gene>
    <name evidence="2" type="ORF">MOMA_07706</name>
</gene>
<dbReference type="eggNOG" id="ENOG5033HSK">
    <property type="taxonomic scope" value="Bacteria"/>
</dbReference>
<evidence type="ECO:0000313" key="3">
    <source>
        <dbReference type="Proteomes" id="UP000023795"/>
    </source>
</evidence>
<accession>L2F5T8</accession>
<keyword evidence="3" id="KW-1185">Reference proteome</keyword>
<dbReference type="Proteomes" id="UP000023795">
    <property type="component" value="Unassembled WGS sequence"/>
</dbReference>